<protein>
    <recommendedName>
        <fullName evidence="2">AB hydrolase-1 domain-containing protein</fullName>
    </recommendedName>
</protein>
<evidence type="ECO:0000313" key="4">
    <source>
        <dbReference type="Proteomes" id="UP001189757"/>
    </source>
</evidence>
<dbReference type="InterPro" id="IPR029058">
    <property type="entry name" value="AB_hydrolase_fold"/>
</dbReference>
<name>A0ABM9JWN3_9RALS</name>
<evidence type="ECO:0000313" key="3">
    <source>
        <dbReference type="EMBL" id="CAJ0806807.1"/>
    </source>
</evidence>
<feature type="domain" description="AB hydrolase-1" evidence="2">
    <location>
        <begin position="143"/>
        <end position="286"/>
    </location>
</feature>
<feature type="transmembrane region" description="Helical" evidence="1">
    <location>
        <begin position="20"/>
        <end position="40"/>
    </location>
</feature>
<evidence type="ECO:0000259" key="2">
    <source>
        <dbReference type="Pfam" id="PF12697"/>
    </source>
</evidence>
<dbReference type="PANTHER" id="PTHR37946">
    <property type="entry name" value="SLL1969 PROTEIN"/>
    <property type="match status" value="1"/>
</dbReference>
<gene>
    <name evidence="3" type="ORF">LMG18101_00124</name>
</gene>
<proteinExistence type="predicted"/>
<comment type="caution">
    <text evidence="3">The sequence shown here is derived from an EMBL/GenBank/DDBJ whole genome shotgun (WGS) entry which is preliminary data.</text>
</comment>
<keyword evidence="1" id="KW-0812">Transmembrane</keyword>
<dbReference type="Gene3D" id="3.40.50.1820">
    <property type="entry name" value="alpha/beta hydrolase"/>
    <property type="match status" value="1"/>
</dbReference>
<sequence length="339" mass="36125">MTRADLPASSAPLASLTAANARRIAVVLQCAAMLTVAWAAHRWGALSWPGSAAVAAGALILGYLVSVGWAFLIASTSLGTAIPDDPVWDRIPVPREQRIGMTGFIACWLRECVSVAWMFNVLQPFRAQAAFDAAAIDGARVPVLMVHGYGCNRAVWLPMQRHLAAAGHPIEAIDLMPLLGDIDDYAHDIAAVVARMTHTYGRAPVLLCHSMGGLAARALLRQSTDICPVAHVITLGTPHRGTAMARSGRGRNVRQMAWASAWLRQLAASETPAVRARITSVFSWHDSIVGPAGASWLEGARHVPFSGIGHVSLLCDARVRDAVQTELARIEGKPLPPSA</sequence>
<dbReference type="PANTHER" id="PTHR37946:SF1">
    <property type="entry name" value="SLL1969 PROTEIN"/>
    <property type="match status" value="1"/>
</dbReference>
<dbReference type="Pfam" id="PF12697">
    <property type="entry name" value="Abhydrolase_6"/>
    <property type="match status" value="1"/>
</dbReference>
<dbReference type="EMBL" id="CATZLL010000001">
    <property type="protein sequence ID" value="CAJ0806807.1"/>
    <property type="molecule type" value="Genomic_DNA"/>
</dbReference>
<accession>A0ABM9JWN3</accession>
<dbReference type="InterPro" id="IPR000073">
    <property type="entry name" value="AB_hydrolase_1"/>
</dbReference>
<evidence type="ECO:0000256" key="1">
    <source>
        <dbReference type="SAM" id="Phobius"/>
    </source>
</evidence>
<feature type="transmembrane region" description="Helical" evidence="1">
    <location>
        <begin position="52"/>
        <end position="72"/>
    </location>
</feature>
<dbReference type="RefSeq" id="WP_316679774.1">
    <property type="nucleotide sequence ID" value="NZ_CATZLL010000001.1"/>
</dbReference>
<reference evidence="3 4" key="1">
    <citation type="submission" date="2023-07" db="EMBL/GenBank/DDBJ databases">
        <authorList>
            <person name="Peeters C."/>
        </authorList>
    </citation>
    <scope>NUCLEOTIDE SEQUENCE [LARGE SCALE GENOMIC DNA]</scope>
    <source>
        <strain evidence="3 4">LMG 18101</strain>
    </source>
</reference>
<keyword evidence="1" id="KW-1133">Transmembrane helix</keyword>
<keyword evidence="4" id="KW-1185">Reference proteome</keyword>
<organism evidence="3 4">
    <name type="scientific">Ralstonia flaminis</name>
    <dbReference type="NCBI Taxonomy" id="3058597"/>
    <lineage>
        <taxon>Bacteria</taxon>
        <taxon>Pseudomonadati</taxon>
        <taxon>Pseudomonadota</taxon>
        <taxon>Betaproteobacteria</taxon>
        <taxon>Burkholderiales</taxon>
        <taxon>Burkholderiaceae</taxon>
        <taxon>Ralstonia</taxon>
    </lineage>
</organism>
<keyword evidence="1" id="KW-0472">Membrane</keyword>
<dbReference type="Proteomes" id="UP001189757">
    <property type="component" value="Unassembled WGS sequence"/>
</dbReference>
<dbReference type="SUPFAM" id="SSF53474">
    <property type="entry name" value="alpha/beta-Hydrolases"/>
    <property type="match status" value="1"/>
</dbReference>